<dbReference type="AlphaFoldDB" id="A0A835Y8J0"/>
<sequence>MATSRGPRPQRVATATSAIAGLMLLASLASAAPMSVWPTRETMVHRRLLGGNGPCQYTCGRYALATQQPTTDAHPCVQVKCVGMNKIEGCRGGDCSGFTATDCGGALINEGSAAACSGNNACSGGTGTGANQCCGGGGGCTGDNPTASPATQPAASPSTLPSSSPSASPASFAPSAQPAASPSASSSSLSPLLRPVGDNDASPPNAPPPSPAPPPSCTADSAWSMVDPSTGVSSAALVTSTAAVSPVPNWGAQLIAESSTSNNWGNVLRISAPQGDAKYTTQTGYVIMCAGCGRNEIGKGYTAAALKLDIARTGSTYTATFTVTVAGGSITASGVNMYFGTSAPSSNAPGSWKPKATLFPAVGSYASGATFTATKTLTGSGSTLYAALHFVSTKCTHYYVKCVGMNKIEVDLSWCKANSTISWICCRGGDCSGFTATDCGGALINEGSGSSLQVGCNAARKIQFDVTPGTTSLDMQIHDGPLSGNNACSGGTGTGANQCCGGGGGCTGDNPAAASSSSPSPQPAASPAPSPPPPPSSLPSSSPSASSSSLSSSSPSSLPSSSPSSLPSLPPPSASPSSQPTASPSSLPSSSPSSLPSSSPPPPPASLAPSAQPAASPSASSASLSPLLRPVGDNDASPPNAPPPSPAPPPSCTADSAWSMVDPSTGVSSAALVTSTAAVSPVPNWGAQLIAESSTSNNWGNVLRISAPQGDAKYTTQTGYVIMCAGCGRNEIGKGYTAAALKLDM</sequence>
<feature type="compositionally biased region" description="Pro residues" evidence="1">
    <location>
        <begin position="639"/>
        <end position="651"/>
    </location>
</feature>
<feature type="compositionally biased region" description="Low complexity" evidence="1">
    <location>
        <begin position="147"/>
        <end position="192"/>
    </location>
</feature>
<feature type="compositionally biased region" description="Low complexity" evidence="1">
    <location>
        <begin position="575"/>
        <end position="597"/>
    </location>
</feature>
<feature type="signal peptide" evidence="2">
    <location>
        <begin position="1"/>
        <end position="31"/>
    </location>
</feature>
<evidence type="ECO:0000256" key="2">
    <source>
        <dbReference type="SAM" id="SignalP"/>
    </source>
</evidence>
<evidence type="ECO:0000256" key="1">
    <source>
        <dbReference type="SAM" id="MobiDB-lite"/>
    </source>
</evidence>
<feature type="region of interest" description="Disordered" evidence="1">
    <location>
        <begin position="510"/>
        <end position="653"/>
    </location>
</feature>
<feature type="compositionally biased region" description="Low complexity" evidence="1">
    <location>
        <begin position="538"/>
        <end position="567"/>
    </location>
</feature>
<feature type="compositionally biased region" description="Low complexity" evidence="1">
    <location>
        <begin position="607"/>
        <end position="628"/>
    </location>
</feature>
<dbReference type="OrthoDB" id="562770at2759"/>
<dbReference type="EMBL" id="JAEHOE010000040">
    <property type="protein sequence ID" value="KAG2492994.1"/>
    <property type="molecule type" value="Genomic_DNA"/>
</dbReference>
<keyword evidence="4" id="KW-1185">Reference proteome</keyword>
<keyword evidence="2" id="KW-0732">Signal</keyword>
<comment type="caution">
    <text evidence="3">The sequence shown here is derived from an EMBL/GenBank/DDBJ whole genome shotgun (WGS) entry which is preliminary data.</text>
</comment>
<protein>
    <submittedName>
        <fullName evidence="3">Uncharacterized protein</fullName>
    </submittedName>
</protein>
<feature type="chain" id="PRO_5032519796" evidence="2">
    <location>
        <begin position="32"/>
        <end position="745"/>
    </location>
</feature>
<feature type="compositionally biased region" description="Pro residues" evidence="1">
    <location>
        <begin position="520"/>
        <end position="537"/>
    </location>
</feature>
<feature type="compositionally biased region" description="Pro residues" evidence="1">
    <location>
        <begin position="204"/>
        <end position="216"/>
    </location>
</feature>
<accession>A0A835Y8J0</accession>
<gene>
    <name evidence="3" type="ORF">HYH03_008658</name>
</gene>
<evidence type="ECO:0000313" key="3">
    <source>
        <dbReference type="EMBL" id="KAG2492994.1"/>
    </source>
</evidence>
<evidence type="ECO:0000313" key="4">
    <source>
        <dbReference type="Proteomes" id="UP000612055"/>
    </source>
</evidence>
<name>A0A835Y8J0_9CHLO</name>
<dbReference type="Proteomes" id="UP000612055">
    <property type="component" value="Unassembled WGS sequence"/>
</dbReference>
<organism evidence="3 4">
    <name type="scientific">Edaphochlamys debaryana</name>
    <dbReference type="NCBI Taxonomy" id="47281"/>
    <lineage>
        <taxon>Eukaryota</taxon>
        <taxon>Viridiplantae</taxon>
        <taxon>Chlorophyta</taxon>
        <taxon>core chlorophytes</taxon>
        <taxon>Chlorophyceae</taxon>
        <taxon>CS clade</taxon>
        <taxon>Chlamydomonadales</taxon>
        <taxon>Chlamydomonadales incertae sedis</taxon>
        <taxon>Edaphochlamys</taxon>
    </lineage>
</organism>
<proteinExistence type="predicted"/>
<reference evidence="3" key="1">
    <citation type="journal article" date="2020" name="bioRxiv">
        <title>Comparative genomics of Chlamydomonas.</title>
        <authorList>
            <person name="Craig R.J."/>
            <person name="Hasan A.R."/>
            <person name="Ness R.W."/>
            <person name="Keightley P.D."/>
        </authorList>
    </citation>
    <scope>NUCLEOTIDE SEQUENCE</scope>
    <source>
        <strain evidence="3">CCAP 11/70</strain>
    </source>
</reference>
<feature type="region of interest" description="Disordered" evidence="1">
    <location>
        <begin position="147"/>
        <end position="225"/>
    </location>
</feature>